<evidence type="ECO:0000256" key="2">
    <source>
        <dbReference type="ARBA" id="ARBA00007168"/>
    </source>
</evidence>
<feature type="transmembrane region" description="Helical" evidence="6">
    <location>
        <begin position="79"/>
        <end position="100"/>
    </location>
</feature>
<name>A0A397AQR1_APHAT</name>
<organism evidence="9 10">
    <name type="scientific">Aphanomyces astaci</name>
    <name type="common">Crayfish plague agent</name>
    <dbReference type="NCBI Taxonomy" id="112090"/>
    <lineage>
        <taxon>Eukaryota</taxon>
        <taxon>Sar</taxon>
        <taxon>Stramenopiles</taxon>
        <taxon>Oomycota</taxon>
        <taxon>Saprolegniomycetes</taxon>
        <taxon>Saprolegniales</taxon>
        <taxon>Verrucalvaceae</taxon>
        <taxon>Aphanomyces</taxon>
    </lineage>
</organism>
<proteinExistence type="inferred from homology"/>
<gene>
    <name evidence="9" type="ORF">DYB36_002799</name>
</gene>
<feature type="transmembrane region" description="Helical" evidence="6">
    <location>
        <begin position="112"/>
        <end position="131"/>
    </location>
</feature>
<dbReference type="PANTHER" id="PTHR12385">
    <property type="entry name" value="CHOLINE TRANSPORTER-LIKE (SLC FAMILY 44)"/>
    <property type="match status" value="1"/>
</dbReference>
<dbReference type="AlphaFoldDB" id="A0A397AQR1"/>
<evidence type="ECO:0000256" key="6">
    <source>
        <dbReference type="RuleBase" id="RU368066"/>
    </source>
</evidence>
<dbReference type="GO" id="GO:0005886">
    <property type="term" value="C:plasma membrane"/>
    <property type="evidence" value="ECO:0007669"/>
    <property type="project" value="UniProtKB-SubCell"/>
</dbReference>
<keyword evidence="4 6" id="KW-1133">Transmembrane helix</keyword>
<reference evidence="9 10" key="1">
    <citation type="submission" date="2018-08" db="EMBL/GenBank/DDBJ databases">
        <title>Aphanomyces genome sequencing and annotation.</title>
        <authorList>
            <person name="Minardi D."/>
            <person name="Oidtmann B."/>
            <person name="Van Der Giezen M."/>
            <person name="Studholme D.J."/>
        </authorList>
    </citation>
    <scope>NUCLEOTIDE SEQUENCE [LARGE SCALE GENOMIC DNA]</scope>
    <source>
        <strain evidence="9 10">Kv</strain>
    </source>
</reference>
<dbReference type="InterPro" id="IPR027443">
    <property type="entry name" value="IPNS-like_sf"/>
</dbReference>
<evidence type="ECO:0000259" key="8">
    <source>
        <dbReference type="Pfam" id="PF14226"/>
    </source>
</evidence>
<dbReference type="GO" id="GO:0022857">
    <property type="term" value="F:transmembrane transporter activity"/>
    <property type="evidence" value="ECO:0007669"/>
    <property type="project" value="UniProtKB-UniRule"/>
</dbReference>
<comment type="function">
    <text evidence="6">Choline transporter.</text>
</comment>
<feature type="transmembrane region" description="Helical" evidence="6">
    <location>
        <begin position="36"/>
        <end position="58"/>
    </location>
</feature>
<feature type="region of interest" description="Disordered" evidence="7">
    <location>
        <begin position="1"/>
        <end position="25"/>
    </location>
</feature>
<evidence type="ECO:0000256" key="4">
    <source>
        <dbReference type="ARBA" id="ARBA00022989"/>
    </source>
</evidence>
<feature type="transmembrane region" description="Helical" evidence="6">
    <location>
        <begin position="138"/>
        <end position="157"/>
    </location>
</feature>
<feature type="compositionally biased region" description="Pro residues" evidence="7">
    <location>
        <begin position="1"/>
        <end position="10"/>
    </location>
</feature>
<feature type="transmembrane region" description="Helical" evidence="6">
    <location>
        <begin position="315"/>
        <end position="336"/>
    </location>
</feature>
<feature type="domain" description="Non-haem dioxygenase N-terminal" evidence="8">
    <location>
        <begin position="583"/>
        <end position="678"/>
    </location>
</feature>
<comment type="caution">
    <text evidence="9">The sequence shown here is derived from an EMBL/GenBank/DDBJ whole genome shotgun (WGS) entry which is preliminary data.</text>
</comment>
<dbReference type="Pfam" id="PF14226">
    <property type="entry name" value="DIOX_N"/>
    <property type="match status" value="1"/>
</dbReference>
<keyword evidence="5 6" id="KW-0472">Membrane</keyword>
<evidence type="ECO:0000256" key="7">
    <source>
        <dbReference type="SAM" id="MobiDB-lite"/>
    </source>
</evidence>
<dbReference type="VEuPathDB" id="FungiDB:H257_10991"/>
<accession>A0A397AQR1</accession>
<dbReference type="PANTHER" id="PTHR12385:SF4">
    <property type="entry name" value="PROTEIN PNS1"/>
    <property type="match status" value="1"/>
</dbReference>
<keyword evidence="3 6" id="KW-0812">Transmembrane</keyword>
<dbReference type="Gene3D" id="2.60.120.330">
    <property type="entry name" value="B-lactam Antibiotic, Isopenicillin N Synthase, Chain"/>
    <property type="match status" value="1"/>
</dbReference>
<evidence type="ECO:0000313" key="10">
    <source>
        <dbReference type="Proteomes" id="UP000265427"/>
    </source>
</evidence>
<feature type="transmembrane region" description="Helical" evidence="6">
    <location>
        <begin position="222"/>
        <end position="241"/>
    </location>
</feature>
<dbReference type="Pfam" id="PF04515">
    <property type="entry name" value="Choline_transpo"/>
    <property type="match status" value="1"/>
</dbReference>
<comment type="similarity">
    <text evidence="2 6">Belongs to the CTL (choline transporter-like) family.</text>
</comment>
<dbReference type="SUPFAM" id="SSF51197">
    <property type="entry name" value="Clavaminate synthase-like"/>
    <property type="match status" value="1"/>
</dbReference>
<feature type="transmembrane region" description="Helical" evidence="6">
    <location>
        <begin position="283"/>
        <end position="303"/>
    </location>
</feature>
<dbReference type="Proteomes" id="UP000265427">
    <property type="component" value="Unassembled WGS sequence"/>
</dbReference>
<sequence>MLGKPEPAPPGNHRHGSPPPVHSMRLEKPAPKCNDAFFAILFVGHLVAIAYFAFTSGLDYLKHFESEHPSQAAHKSFTMVLGVSGGLIGFAVVFSALWIQVLMACAENMIRFALWMNVGMMFGFAIMSMFVNPFMGLFFLLGAAINICYINAVQNRIAFASAHLKLACVALSNHKSIFALALLFIFVQVAWLVTWSLSAVGVYQLFRSADPSCEQEESRGELCGGAGFNVTIFFLLVSVYWGQQVIQNVMTCTVAGTVATWWYNARTESAVAGSLYRSLTSSFGSICFGSLIVAVLQALRTIVRTIKNKAAEDDNVALACVACLAECILNCIESLVEYFNMWAYTYVGIYGFDFRSAGKAVMQLFDSRGWTAVINDDLSSTALSIGAFGVGVLTGVIGLVVAKFAPVDWTKNTTGISFVVIFGGLGFIAGFSMAMILANLVITALHTIFVCFAEDPVSFQRSHPEHYNELILTWRHFQPDALVAAYGSASGVTAAQLQGADAVTNAIKLCQYPACQAFFASLASLKCTDAAGNPVSGASGVCSALPKSTGVSTFLASALTRVGSCGRYMSYHIPIFVDLIYLKACMDVGFFYLEGHRIPIALQNAVYEQMKQFFHLPETEKRKASADKNMRGWAPMYEETLDPAHQSKGDTKEAYHVCRPSLPDEVHLPLHDTDNVFPDAHTLPQFKAVTTAYFNAMSALGLHVAHLFADAAGSPGPMAVLRMLHYNAEKSDLEKGVIGAGAHADYGNFFRNC</sequence>
<dbReference type="InterPro" id="IPR007603">
    <property type="entry name" value="Choline_transptr-like"/>
</dbReference>
<evidence type="ECO:0000256" key="5">
    <source>
        <dbReference type="ARBA" id="ARBA00023136"/>
    </source>
</evidence>
<comment type="subcellular location">
    <subcellularLocation>
        <location evidence="6">Cell membrane</location>
        <topology evidence="6">Multi-pass membrane protein</topology>
    </subcellularLocation>
    <subcellularLocation>
        <location evidence="1">Membrane</location>
        <topology evidence="1">Multi-pass membrane protein</topology>
    </subcellularLocation>
</comment>
<evidence type="ECO:0000313" key="9">
    <source>
        <dbReference type="EMBL" id="RHY08049.1"/>
    </source>
</evidence>
<dbReference type="InterPro" id="IPR026992">
    <property type="entry name" value="DIOX_N"/>
</dbReference>
<feature type="transmembrane region" description="Helical" evidence="6">
    <location>
        <begin position="177"/>
        <end position="202"/>
    </location>
</feature>
<dbReference type="EMBL" id="QUSZ01005833">
    <property type="protein sequence ID" value="RHY08049.1"/>
    <property type="molecule type" value="Genomic_DNA"/>
</dbReference>
<evidence type="ECO:0000256" key="3">
    <source>
        <dbReference type="ARBA" id="ARBA00022692"/>
    </source>
</evidence>
<evidence type="ECO:0000256" key="1">
    <source>
        <dbReference type="ARBA" id="ARBA00004141"/>
    </source>
</evidence>
<dbReference type="VEuPathDB" id="FungiDB:H257_10993"/>
<feature type="transmembrane region" description="Helical" evidence="6">
    <location>
        <begin position="416"/>
        <end position="442"/>
    </location>
</feature>
<protein>
    <recommendedName>
        <fullName evidence="6">Choline transporter-like protein</fullName>
    </recommendedName>
</protein>
<feature type="transmembrane region" description="Helical" evidence="6">
    <location>
        <begin position="382"/>
        <end position="404"/>
    </location>
</feature>